<organism evidence="1">
    <name type="scientific">marine sediment metagenome</name>
    <dbReference type="NCBI Taxonomy" id="412755"/>
    <lineage>
        <taxon>unclassified sequences</taxon>
        <taxon>metagenomes</taxon>
        <taxon>ecological metagenomes</taxon>
    </lineage>
</organism>
<gene>
    <name evidence="1" type="ORF">S06H3_52594</name>
</gene>
<accession>X1P2L2</accession>
<comment type="caution">
    <text evidence="1">The sequence shown here is derived from an EMBL/GenBank/DDBJ whole genome shotgun (WGS) entry which is preliminary data.</text>
</comment>
<evidence type="ECO:0000313" key="1">
    <source>
        <dbReference type="EMBL" id="GAI50537.1"/>
    </source>
</evidence>
<feature type="non-terminal residue" evidence="1">
    <location>
        <position position="1"/>
    </location>
</feature>
<protein>
    <submittedName>
        <fullName evidence="1">Uncharacterized protein</fullName>
    </submittedName>
</protein>
<dbReference type="EMBL" id="BARV01033463">
    <property type="protein sequence ID" value="GAI50537.1"/>
    <property type="molecule type" value="Genomic_DNA"/>
</dbReference>
<reference evidence="1" key="1">
    <citation type="journal article" date="2014" name="Front. Microbiol.">
        <title>High frequency of phylogenetically diverse reductive dehalogenase-homologous genes in deep subseafloor sedimentary metagenomes.</title>
        <authorList>
            <person name="Kawai M."/>
            <person name="Futagami T."/>
            <person name="Toyoda A."/>
            <person name="Takaki Y."/>
            <person name="Nishi S."/>
            <person name="Hori S."/>
            <person name="Arai W."/>
            <person name="Tsubouchi T."/>
            <person name="Morono Y."/>
            <person name="Uchiyama I."/>
            <person name="Ito T."/>
            <person name="Fujiyama A."/>
            <person name="Inagaki F."/>
            <person name="Takami H."/>
        </authorList>
    </citation>
    <scope>NUCLEOTIDE SEQUENCE</scope>
    <source>
        <strain evidence="1">Expedition CK06-06</strain>
    </source>
</reference>
<dbReference type="AlphaFoldDB" id="X1P2L2"/>
<dbReference type="Gene3D" id="3.90.320.10">
    <property type="match status" value="1"/>
</dbReference>
<dbReference type="InterPro" id="IPR011604">
    <property type="entry name" value="PDDEXK-like_dom_sf"/>
</dbReference>
<sequence>AGEVQERAELYRRQLELYSRAASAILKDKLLAKWLYFLSPSCAIEIR</sequence>
<name>X1P2L2_9ZZZZ</name>
<proteinExistence type="predicted"/>